<accession>A0ABS2AAK0</accession>
<evidence type="ECO:0000313" key="2">
    <source>
        <dbReference type="EMBL" id="MBM2616857.1"/>
    </source>
</evidence>
<sequence>MTEPEAPDEPTPPVVRPSGQSQMKTSWRWFAGFLGISSLGAGGTAVFTTDVEAGPVALLLVGAVFSLVSMSGRLPSRLKVGDNEAEWQAVEQYIQETVAEAPPEEKPQEARRAAELSRAVPQLAGVSAEAVEVAAFYAFALESLREAVEELPSVRLIDSAIAVKGDYGFDAGVETVDGKRRILIALKLQLVPTPYLRRTYLRQAENLRPTDHILIVAKAAPSHVWLGLEKNRIHVIEMKDMKYQNSSDIPRLRSAIERLLAQ</sequence>
<feature type="region of interest" description="Disordered" evidence="1">
    <location>
        <begin position="1"/>
        <end position="21"/>
    </location>
</feature>
<evidence type="ECO:0008006" key="4">
    <source>
        <dbReference type="Google" id="ProtNLM"/>
    </source>
</evidence>
<protein>
    <recommendedName>
        <fullName evidence="4">Restriction endonuclease</fullName>
    </recommendedName>
</protein>
<evidence type="ECO:0000256" key="1">
    <source>
        <dbReference type="SAM" id="MobiDB-lite"/>
    </source>
</evidence>
<keyword evidence="3" id="KW-1185">Reference proteome</keyword>
<dbReference type="EMBL" id="JAENHP010000004">
    <property type="protein sequence ID" value="MBM2616857.1"/>
    <property type="molecule type" value="Genomic_DNA"/>
</dbReference>
<proteinExistence type="predicted"/>
<comment type="caution">
    <text evidence="2">The sequence shown here is derived from an EMBL/GenBank/DDBJ whole genome shotgun (WGS) entry which is preliminary data.</text>
</comment>
<evidence type="ECO:0000313" key="3">
    <source>
        <dbReference type="Proteomes" id="UP000632138"/>
    </source>
</evidence>
<dbReference type="Proteomes" id="UP000632138">
    <property type="component" value="Unassembled WGS sequence"/>
</dbReference>
<organism evidence="2 3">
    <name type="scientific">Paractinoplanes ovalisporus</name>
    <dbReference type="NCBI Taxonomy" id="2810368"/>
    <lineage>
        <taxon>Bacteria</taxon>
        <taxon>Bacillati</taxon>
        <taxon>Actinomycetota</taxon>
        <taxon>Actinomycetes</taxon>
        <taxon>Micromonosporales</taxon>
        <taxon>Micromonosporaceae</taxon>
        <taxon>Paractinoplanes</taxon>
    </lineage>
</organism>
<name>A0ABS2AAK0_9ACTN</name>
<reference evidence="2 3" key="1">
    <citation type="submission" date="2021-01" db="EMBL/GenBank/DDBJ databases">
        <title>Actinoplanes sp. nov. LDG1-06 isolated from lichen.</title>
        <authorList>
            <person name="Saeng-In P."/>
            <person name="Phongsopitanun W."/>
            <person name="Kanchanasin P."/>
            <person name="Yuki M."/>
            <person name="Kudo T."/>
            <person name="Ohkuma M."/>
            <person name="Tanasupawat S."/>
        </authorList>
    </citation>
    <scope>NUCLEOTIDE SEQUENCE [LARGE SCALE GENOMIC DNA]</scope>
    <source>
        <strain evidence="2 3">LDG1-06</strain>
    </source>
</reference>
<dbReference type="RefSeq" id="WP_203376894.1">
    <property type="nucleotide sequence ID" value="NZ_JAENHP010000004.1"/>
</dbReference>
<gene>
    <name evidence="2" type="ORF">JIG36_14950</name>
</gene>